<dbReference type="Pfam" id="PF12937">
    <property type="entry name" value="F-box-like"/>
    <property type="match status" value="1"/>
</dbReference>
<accession>A0A397TNC5</accession>
<evidence type="ECO:0000259" key="2">
    <source>
        <dbReference type="PROSITE" id="PS50181"/>
    </source>
</evidence>
<reference evidence="3 4" key="1">
    <citation type="submission" date="2018-06" db="EMBL/GenBank/DDBJ databases">
        <title>Comparative genomics reveals the genomic features of Rhizophagus irregularis, R. cerebriforme, R. diaphanum and Gigaspora rosea, and their symbiotic lifestyle signature.</title>
        <authorList>
            <person name="Morin E."/>
            <person name="San Clemente H."/>
            <person name="Chen E.C.H."/>
            <person name="De La Providencia I."/>
            <person name="Hainaut M."/>
            <person name="Kuo A."/>
            <person name="Kohler A."/>
            <person name="Murat C."/>
            <person name="Tang N."/>
            <person name="Roy S."/>
            <person name="Loubradou J."/>
            <person name="Henrissat B."/>
            <person name="Grigoriev I.V."/>
            <person name="Corradi N."/>
            <person name="Roux C."/>
            <person name="Martin F.M."/>
        </authorList>
    </citation>
    <scope>NUCLEOTIDE SEQUENCE [LARGE SCALE GENOMIC DNA]</scope>
    <source>
        <strain evidence="3 4">DAOM 227022</strain>
    </source>
</reference>
<dbReference type="AlphaFoldDB" id="A0A397TNC5"/>
<proteinExistence type="predicted"/>
<protein>
    <recommendedName>
        <fullName evidence="2">F-box domain-containing protein</fullName>
    </recommendedName>
</protein>
<name>A0A397TNC5_9GLOM</name>
<dbReference type="SUPFAM" id="SSF81383">
    <property type="entry name" value="F-box domain"/>
    <property type="match status" value="1"/>
</dbReference>
<dbReference type="InterPro" id="IPR001810">
    <property type="entry name" value="F-box_dom"/>
</dbReference>
<feature type="compositionally biased region" description="Pro residues" evidence="1">
    <location>
        <begin position="12"/>
        <end position="36"/>
    </location>
</feature>
<feature type="domain" description="F-box" evidence="2">
    <location>
        <begin position="55"/>
        <end position="107"/>
    </location>
</feature>
<dbReference type="EMBL" id="QKYT01000004">
    <property type="protein sequence ID" value="RIA99468.1"/>
    <property type="molecule type" value="Genomic_DNA"/>
</dbReference>
<feature type="region of interest" description="Disordered" evidence="1">
    <location>
        <begin position="9"/>
        <end position="38"/>
    </location>
</feature>
<evidence type="ECO:0000313" key="3">
    <source>
        <dbReference type="EMBL" id="RIA99468.1"/>
    </source>
</evidence>
<dbReference type="STRING" id="658196.A0A397TNC5"/>
<keyword evidence="4" id="KW-1185">Reference proteome</keyword>
<dbReference type="Proteomes" id="UP000265703">
    <property type="component" value="Unassembled WGS sequence"/>
</dbReference>
<dbReference type="CDD" id="cd09917">
    <property type="entry name" value="F-box_SF"/>
    <property type="match status" value="1"/>
</dbReference>
<evidence type="ECO:0000313" key="4">
    <source>
        <dbReference type="Proteomes" id="UP000265703"/>
    </source>
</evidence>
<dbReference type="Gene3D" id="1.20.1280.50">
    <property type="match status" value="1"/>
</dbReference>
<gene>
    <name evidence="3" type="ORF">C1645_811505</name>
</gene>
<dbReference type="SMART" id="SM00256">
    <property type="entry name" value="FBOX"/>
    <property type="match status" value="1"/>
</dbReference>
<dbReference type="OrthoDB" id="2322499at2759"/>
<sequence length="279" mass="33287">MVLRYRDFWSLYPPPQPPQPPRRSPQSSQPPQPPKPILQKINLPPLLQNLHTTTPCKITLLPSEILIQIFSHLSPYELFLLRETCVRFNKFLDAPKSSTTREIWRNSRKECLKDETNPPKGMSEREYVKLLYYKEYCQFCGYKNMVKIYWQFKVRCCHECLIKNTISLKELLTDCGDIPEGLIITIPYTYINNSYYFWKNTLNYIYIQYLIYSKTNTLFSPQFYSFFNSLKSNFKTIMIYVKGKMKKEDYELLREIRIRAEIKLLKPPPSYNLNGFVCM</sequence>
<organism evidence="3 4">
    <name type="scientific">Glomus cerebriforme</name>
    <dbReference type="NCBI Taxonomy" id="658196"/>
    <lineage>
        <taxon>Eukaryota</taxon>
        <taxon>Fungi</taxon>
        <taxon>Fungi incertae sedis</taxon>
        <taxon>Mucoromycota</taxon>
        <taxon>Glomeromycotina</taxon>
        <taxon>Glomeromycetes</taxon>
        <taxon>Glomerales</taxon>
        <taxon>Glomeraceae</taxon>
        <taxon>Glomus</taxon>
    </lineage>
</organism>
<evidence type="ECO:0000256" key="1">
    <source>
        <dbReference type="SAM" id="MobiDB-lite"/>
    </source>
</evidence>
<dbReference type="PROSITE" id="PS50181">
    <property type="entry name" value="FBOX"/>
    <property type="match status" value="1"/>
</dbReference>
<dbReference type="InterPro" id="IPR036047">
    <property type="entry name" value="F-box-like_dom_sf"/>
</dbReference>
<comment type="caution">
    <text evidence="3">The sequence shown here is derived from an EMBL/GenBank/DDBJ whole genome shotgun (WGS) entry which is preliminary data.</text>
</comment>